<evidence type="ECO:0000256" key="1">
    <source>
        <dbReference type="ARBA" id="ARBA00004141"/>
    </source>
</evidence>
<comment type="caution">
    <text evidence="7">The sequence shown here is derived from an EMBL/GenBank/DDBJ whole genome shotgun (WGS) entry which is preliminary data.</text>
</comment>
<keyword evidence="3 6" id="KW-0812">Transmembrane</keyword>
<dbReference type="EMBL" id="LAZR01000049">
    <property type="protein sequence ID" value="KKN99048.1"/>
    <property type="molecule type" value="Genomic_DNA"/>
</dbReference>
<gene>
    <name evidence="7" type="ORF">LCGC14_0142930</name>
</gene>
<evidence type="ECO:0000256" key="3">
    <source>
        <dbReference type="ARBA" id="ARBA00022692"/>
    </source>
</evidence>
<dbReference type="GO" id="GO:0016020">
    <property type="term" value="C:membrane"/>
    <property type="evidence" value="ECO:0007669"/>
    <property type="project" value="UniProtKB-SubCell"/>
</dbReference>
<evidence type="ECO:0000256" key="4">
    <source>
        <dbReference type="ARBA" id="ARBA00022989"/>
    </source>
</evidence>
<protein>
    <recommendedName>
        <fullName evidence="8">GDT1 family protein</fullName>
    </recommendedName>
</protein>
<keyword evidence="5 6" id="KW-0472">Membrane</keyword>
<comment type="similarity">
    <text evidence="2">Belongs to the GDT1 family.</text>
</comment>
<organism evidence="7">
    <name type="scientific">marine sediment metagenome</name>
    <dbReference type="NCBI Taxonomy" id="412755"/>
    <lineage>
        <taxon>unclassified sequences</taxon>
        <taxon>metagenomes</taxon>
        <taxon>ecological metagenomes</taxon>
    </lineage>
</organism>
<dbReference type="AlphaFoldDB" id="A0A0F9Y2W7"/>
<evidence type="ECO:0000256" key="5">
    <source>
        <dbReference type="ARBA" id="ARBA00023136"/>
    </source>
</evidence>
<dbReference type="GO" id="GO:0046873">
    <property type="term" value="F:metal ion transmembrane transporter activity"/>
    <property type="evidence" value="ECO:0007669"/>
    <property type="project" value="InterPro"/>
</dbReference>
<dbReference type="Pfam" id="PF01169">
    <property type="entry name" value="GDT1"/>
    <property type="match status" value="1"/>
</dbReference>
<dbReference type="InterPro" id="IPR001727">
    <property type="entry name" value="GDT1-like"/>
</dbReference>
<reference evidence="7" key="1">
    <citation type="journal article" date="2015" name="Nature">
        <title>Complex archaea that bridge the gap between prokaryotes and eukaryotes.</title>
        <authorList>
            <person name="Spang A."/>
            <person name="Saw J.H."/>
            <person name="Jorgensen S.L."/>
            <person name="Zaremba-Niedzwiedzka K."/>
            <person name="Martijn J."/>
            <person name="Lind A.E."/>
            <person name="van Eijk R."/>
            <person name="Schleper C."/>
            <person name="Guy L."/>
            <person name="Ettema T.J."/>
        </authorList>
    </citation>
    <scope>NUCLEOTIDE SEQUENCE</scope>
</reference>
<feature type="transmembrane region" description="Helical" evidence="6">
    <location>
        <begin position="64"/>
        <end position="82"/>
    </location>
</feature>
<feature type="transmembrane region" description="Helical" evidence="6">
    <location>
        <begin position="6"/>
        <end position="26"/>
    </location>
</feature>
<sequence>MQTTLFIAFVVFMAEIGCLLRSACLVTEYGKATVIIGTAIGLAVATGVGVSIGGIVEKWLPHDMTHWIAGFILILVGAFMMINKHACSGH</sequence>
<evidence type="ECO:0000256" key="2">
    <source>
        <dbReference type="ARBA" id="ARBA00009190"/>
    </source>
</evidence>
<name>A0A0F9Y2W7_9ZZZZ</name>
<evidence type="ECO:0008006" key="8">
    <source>
        <dbReference type="Google" id="ProtNLM"/>
    </source>
</evidence>
<keyword evidence="4 6" id="KW-1133">Transmembrane helix</keyword>
<evidence type="ECO:0000313" key="7">
    <source>
        <dbReference type="EMBL" id="KKN99048.1"/>
    </source>
</evidence>
<proteinExistence type="inferred from homology"/>
<feature type="transmembrane region" description="Helical" evidence="6">
    <location>
        <begin position="33"/>
        <end position="52"/>
    </location>
</feature>
<accession>A0A0F9Y2W7</accession>
<evidence type="ECO:0000256" key="6">
    <source>
        <dbReference type="SAM" id="Phobius"/>
    </source>
</evidence>
<comment type="subcellular location">
    <subcellularLocation>
        <location evidence="1">Membrane</location>
        <topology evidence="1">Multi-pass membrane protein</topology>
    </subcellularLocation>
</comment>